<gene>
    <name evidence="5" type="ORF">FEV51_02480</name>
</gene>
<sequence length="444" mass="48140">MLIALMREKTVNRHSKTLDGGGICPRRASCADLPLPENPARPNQVFKHWVVGGALMRILTRLYKLVRPHVPAHIRDEFAIVAADLLRAQGRLMFFGFLVSIPVGIAAASENAGPFIGVGLPLLLAAICVVGLGITLRDSTPHEKLASSQSLLTKTWIWCSILSVMATTWAIASWATAPAETRIYYPLIMIVGALTMGYCLASIRHAALCALFLMIVPLAIMLFSTGDRMDAAAGTAFLIAGVFQLFMLDRHHALLVELLEHKAEARTLSRLDPLTGLLNRRAFLDDGYVMGAQGDAMRLMLVDIDNFKAVNDRYGHDKGDEVLRRVAQLMLSHARGDVAVARIGGEEFALLGSKAQLDAAVALQLVEEVRSTAMPHGDVLTVSVGVAEGSITDEPSWRRVYETADRALYVAKREGRDQVQTGQCPPLEDAAQVTGDAKSTSRAA</sequence>
<dbReference type="PANTHER" id="PTHR45138">
    <property type="entry name" value="REGULATORY COMPONENTS OF SENSORY TRANSDUCTION SYSTEM"/>
    <property type="match status" value="1"/>
</dbReference>
<dbReference type="EMBL" id="VCAO01000001">
    <property type="protein sequence ID" value="TMM50080.1"/>
    <property type="molecule type" value="Genomic_DNA"/>
</dbReference>
<keyword evidence="3" id="KW-0472">Membrane</keyword>
<dbReference type="AlphaFoldDB" id="A0A5S3PER8"/>
<evidence type="ECO:0000313" key="5">
    <source>
        <dbReference type="EMBL" id="TMM50080.1"/>
    </source>
</evidence>
<evidence type="ECO:0000259" key="4">
    <source>
        <dbReference type="PROSITE" id="PS50887"/>
    </source>
</evidence>
<comment type="caution">
    <text evidence="5">The sequence shown here is derived from an EMBL/GenBank/DDBJ whole genome shotgun (WGS) entry which is preliminary data.</text>
</comment>
<dbReference type="InterPro" id="IPR050469">
    <property type="entry name" value="Diguanylate_Cyclase"/>
</dbReference>
<proteinExistence type="predicted"/>
<dbReference type="GO" id="GO:0043709">
    <property type="term" value="P:cell adhesion involved in single-species biofilm formation"/>
    <property type="evidence" value="ECO:0007669"/>
    <property type="project" value="TreeGrafter"/>
</dbReference>
<evidence type="ECO:0000256" key="3">
    <source>
        <dbReference type="SAM" id="Phobius"/>
    </source>
</evidence>
<dbReference type="InterPro" id="IPR029787">
    <property type="entry name" value="Nucleotide_cyclase"/>
</dbReference>
<dbReference type="GO" id="GO:1902201">
    <property type="term" value="P:negative regulation of bacterial-type flagellum-dependent cell motility"/>
    <property type="evidence" value="ECO:0007669"/>
    <property type="project" value="TreeGrafter"/>
</dbReference>
<dbReference type="InterPro" id="IPR043128">
    <property type="entry name" value="Rev_trsase/Diguanyl_cyclase"/>
</dbReference>
<evidence type="ECO:0000256" key="2">
    <source>
        <dbReference type="SAM" id="MobiDB-lite"/>
    </source>
</evidence>
<dbReference type="OrthoDB" id="9812260at2"/>
<name>A0A5S3PER8_9SPHN</name>
<dbReference type="FunFam" id="3.30.70.270:FF:000001">
    <property type="entry name" value="Diguanylate cyclase domain protein"/>
    <property type="match status" value="1"/>
</dbReference>
<dbReference type="EC" id="2.7.7.65" evidence="1"/>
<dbReference type="CDD" id="cd01949">
    <property type="entry name" value="GGDEF"/>
    <property type="match status" value="1"/>
</dbReference>
<keyword evidence="3" id="KW-1133">Transmembrane helix</keyword>
<keyword evidence="6" id="KW-1185">Reference proteome</keyword>
<evidence type="ECO:0000313" key="6">
    <source>
        <dbReference type="Proteomes" id="UP000309668"/>
    </source>
</evidence>
<dbReference type="PROSITE" id="PS50887">
    <property type="entry name" value="GGDEF"/>
    <property type="match status" value="1"/>
</dbReference>
<dbReference type="InterPro" id="IPR000160">
    <property type="entry name" value="GGDEF_dom"/>
</dbReference>
<dbReference type="Gene3D" id="3.30.70.270">
    <property type="match status" value="1"/>
</dbReference>
<organism evidence="5 6">
    <name type="scientific">Qipengyuania marisflavi</name>
    <dbReference type="NCBI Taxonomy" id="2486356"/>
    <lineage>
        <taxon>Bacteria</taxon>
        <taxon>Pseudomonadati</taxon>
        <taxon>Pseudomonadota</taxon>
        <taxon>Alphaproteobacteria</taxon>
        <taxon>Sphingomonadales</taxon>
        <taxon>Erythrobacteraceae</taxon>
        <taxon>Qipengyuania</taxon>
    </lineage>
</organism>
<feature type="transmembrane region" description="Helical" evidence="3">
    <location>
        <begin position="183"/>
        <end position="201"/>
    </location>
</feature>
<feature type="transmembrane region" description="Helical" evidence="3">
    <location>
        <begin position="231"/>
        <end position="248"/>
    </location>
</feature>
<evidence type="ECO:0000256" key="1">
    <source>
        <dbReference type="ARBA" id="ARBA00012528"/>
    </source>
</evidence>
<feature type="transmembrane region" description="Helical" evidence="3">
    <location>
        <begin position="208"/>
        <end position="225"/>
    </location>
</feature>
<keyword evidence="3" id="KW-0812">Transmembrane</keyword>
<dbReference type="Proteomes" id="UP000309668">
    <property type="component" value="Unassembled WGS sequence"/>
</dbReference>
<dbReference type="Pfam" id="PF00990">
    <property type="entry name" value="GGDEF"/>
    <property type="match status" value="1"/>
</dbReference>
<reference evidence="5 6" key="1">
    <citation type="submission" date="2019-05" db="EMBL/GenBank/DDBJ databases">
        <title>Erythrobacter marisflavi sp. nov., isolated from isolated from water of an estuary environment.</title>
        <authorList>
            <person name="Yoon J.-H."/>
        </authorList>
    </citation>
    <scope>NUCLEOTIDE SEQUENCE [LARGE SCALE GENOMIC DNA]</scope>
    <source>
        <strain evidence="5 6">KEM-5</strain>
    </source>
</reference>
<feature type="transmembrane region" description="Helical" evidence="3">
    <location>
        <begin position="156"/>
        <end position="177"/>
    </location>
</feature>
<protein>
    <recommendedName>
        <fullName evidence="1">diguanylate cyclase</fullName>
        <ecNumber evidence="1">2.7.7.65</ecNumber>
    </recommendedName>
</protein>
<accession>A0A5S3PER8</accession>
<dbReference type="GO" id="GO:0005886">
    <property type="term" value="C:plasma membrane"/>
    <property type="evidence" value="ECO:0007669"/>
    <property type="project" value="TreeGrafter"/>
</dbReference>
<feature type="transmembrane region" description="Helical" evidence="3">
    <location>
        <begin position="92"/>
        <end position="109"/>
    </location>
</feature>
<dbReference type="SMART" id="SM00267">
    <property type="entry name" value="GGDEF"/>
    <property type="match status" value="1"/>
</dbReference>
<dbReference type="GO" id="GO:0052621">
    <property type="term" value="F:diguanylate cyclase activity"/>
    <property type="evidence" value="ECO:0007669"/>
    <property type="project" value="UniProtKB-EC"/>
</dbReference>
<feature type="domain" description="GGDEF" evidence="4">
    <location>
        <begin position="295"/>
        <end position="424"/>
    </location>
</feature>
<dbReference type="PANTHER" id="PTHR45138:SF24">
    <property type="entry name" value="DIGUANYLATE CYCLASE DGCC-RELATED"/>
    <property type="match status" value="1"/>
</dbReference>
<feature type="region of interest" description="Disordered" evidence="2">
    <location>
        <begin position="414"/>
        <end position="444"/>
    </location>
</feature>
<feature type="transmembrane region" description="Helical" evidence="3">
    <location>
        <begin position="115"/>
        <end position="136"/>
    </location>
</feature>
<dbReference type="SUPFAM" id="SSF55073">
    <property type="entry name" value="Nucleotide cyclase"/>
    <property type="match status" value="1"/>
</dbReference>
<dbReference type="NCBIfam" id="TIGR00254">
    <property type="entry name" value="GGDEF"/>
    <property type="match status" value="1"/>
</dbReference>